<feature type="binding site" evidence="2">
    <location>
        <position position="90"/>
    </location>
    <ligand>
        <name>Fe cation</name>
        <dbReference type="ChEBI" id="CHEBI:24875"/>
    </ligand>
</feature>
<proteinExistence type="predicted"/>
<dbReference type="PANTHER" id="PTHR33202:SF22">
    <property type="entry name" value="HYDROGEN PEROXIDE SENSITIVE REPRESSOR"/>
    <property type="match status" value="1"/>
</dbReference>
<dbReference type="InterPro" id="IPR036390">
    <property type="entry name" value="WH_DNA-bd_sf"/>
</dbReference>
<feature type="binding site" evidence="1">
    <location>
        <position position="133"/>
    </location>
    <ligand>
        <name>Zn(2+)</name>
        <dbReference type="ChEBI" id="CHEBI:29105"/>
    </ligand>
</feature>
<evidence type="ECO:0000256" key="2">
    <source>
        <dbReference type="PIRSR" id="PIRSR602481-2"/>
    </source>
</evidence>
<feature type="binding site" evidence="1">
    <location>
        <position position="100"/>
    </location>
    <ligand>
        <name>Zn(2+)</name>
        <dbReference type="ChEBI" id="CHEBI:29105"/>
    </ligand>
</feature>
<gene>
    <name evidence="3" type="ORF">JN11_02716</name>
</gene>
<comment type="cofactor">
    <cofactor evidence="1">
        <name>Zn(2+)</name>
        <dbReference type="ChEBI" id="CHEBI:29105"/>
    </cofactor>
    <text evidence="1">Binds 1 zinc ion per subunit.</text>
</comment>
<dbReference type="RefSeq" id="WP_144913284.1">
    <property type="nucleotide sequence ID" value="NZ_VLLI01000007.1"/>
</dbReference>
<feature type="binding site" evidence="1">
    <location>
        <position position="97"/>
    </location>
    <ligand>
        <name>Zn(2+)</name>
        <dbReference type="ChEBI" id="CHEBI:29105"/>
    </ligand>
</feature>
<dbReference type="PANTHER" id="PTHR33202">
    <property type="entry name" value="ZINC UPTAKE REGULATION PROTEIN"/>
    <property type="match status" value="1"/>
</dbReference>
<dbReference type="GO" id="GO:0045892">
    <property type="term" value="P:negative regulation of DNA-templated transcription"/>
    <property type="evidence" value="ECO:0007669"/>
    <property type="project" value="TreeGrafter"/>
</dbReference>
<comment type="cofactor">
    <cofactor evidence="2">
        <name>Mn(2+)</name>
        <dbReference type="ChEBI" id="CHEBI:29035"/>
    </cofactor>
    <cofactor evidence="2">
        <name>Fe(2+)</name>
        <dbReference type="ChEBI" id="CHEBI:29033"/>
    </cofactor>
    <text evidence="2">Binds 1 Mn(2+) or Fe(2+) ion per subunit.</text>
</comment>
<dbReference type="Pfam" id="PF01475">
    <property type="entry name" value="FUR"/>
    <property type="match status" value="1"/>
</dbReference>
<dbReference type="EMBL" id="VLLI01000007">
    <property type="protein sequence ID" value="TWI99399.1"/>
    <property type="molecule type" value="Genomic_DNA"/>
</dbReference>
<keyword evidence="1" id="KW-0479">Metal-binding</keyword>
<sequence>METITGQKLIDKNINPTAMRILVLNLLLKQASAISLSDIEKALLPADRITIYRTIKTFEEKGLVHLIDDGTGSPKYALCLDECDADEHHDMHVHFYCINCKETFCLPDSKIPDIALPQKFNSLEMNLLVKGVCDQCAE</sequence>
<organism evidence="3 4">
    <name type="scientific">Mucilaginibacter frigoritolerans</name>
    <dbReference type="NCBI Taxonomy" id="652788"/>
    <lineage>
        <taxon>Bacteria</taxon>
        <taxon>Pseudomonadati</taxon>
        <taxon>Bacteroidota</taxon>
        <taxon>Sphingobacteriia</taxon>
        <taxon>Sphingobacteriales</taxon>
        <taxon>Sphingobacteriaceae</taxon>
        <taxon>Mucilaginibacter</taxon>
    </lineage>
</organism>
<comment type="caution">
    <text evidence="3">The sequence shown here is derived from an EMBL/GenBank/DDBJ whole genome shotgun (WGS) entry which is preliminary data.</text>
</comment>
<dbReference type="Gene3D" id="1.10.10.10">
    <property type="entry name" value="Winged helix-like DNA-binding domain superfamily/Winged helix DNA-binding domain"/>
    <property type="match status" value="1"/>
</dbReference>
<evidence type="ECO:0000313" key="4">
    <source>
        <dbReference type="Proteomes" id="UP000317010"/>
    </source>
</evidence>
<dbReference type="GO" id="GO:0003700">
    <property type="term" value="F:DNA-binding transcription factor activity"/>
    <property type="evidence" value="ECO:0007669"/>
    <property type="project" value="InterPro"/>
</dbReference>
<evidence type="ECO:0000256" key="1">
    <source>
        <dbReference type="PIRSR" id="PIRSR602481-1"/>
    </source>
</evidence>
<keyword evidence="1" id="KW-0862">Zinc</keyword>
<dbReference type="OrthoDB" id="594893at2"/>
<name>A0A562U0N5_9SPHI</name>
<evidence type="ECO:0000313" key="3">
    <source>
        <dbReference type="EMBL" id="TWI99399.1"/>
    </source>
</evidence>
<dbReference type="InterPro" id="IPR036388">
    <property type="entry name" value="WH-like_DNA-bd_sf"/>
</dbReference>
<dbReference type="AlphaFoldDB" id="A0A562U0N5"/>
<protein>
    <submittedName>
        <fullName evidence="3">Fur family ferric uptake transcriptional regulator</fullName>
    </submittedName>
</protein>
<keyword evidence="2" id="KW-0408">Iron</keyword>
<dbReference type="GO" id="GO:1900376">
    <property type="term" value="P:regulation of secondary metabolite biosynthetic process"/>
    <property type="evidence" value="ECO:0007669"/>
    <property type="project" value="TreeGrafter"/>
</dbReference>
<dbReference type="SUPFAM" id="SSF46785">
    <property type="entry name" value="Winged helix' DNA-binding domain"/>
    <property type="match status" value="1"/>
</dbReference>
<dbReference type="Proteomes" id="UP000317010">
    <property type="component" value="Unassembled WGS sequence"/>
</dbReference>
<feature type="binding site" evidence="1">
    <location>
        <position position="136"/>
    </location>
    <ligand>
        <name>Zn(2+)</name>
        <dbReference type="ChEBI" id="CHEBI:29105"/>
    </ligand>
</feature>
<dbReference type="InterPro" id="IPR002481">
    <property type="entry name" value="FUR"/>
</dbReference>
<feature type="binding site" evidence="2">
    <location>
        <position position="88"/>
    </location>
    <ligand>
        <name>Fe cation</name>
        <dbReference type="ChEBI" id="CHEBI:24875"/>
    </ligand>
</feature>
<dbReference type="GO" id="GO:0000976">
    <property type="term" value="F:transcription cis-regulatory region binding"/>
    <property type="evidence" value="ECO:0007669"/>
    <property type="project" value="TreeGrafter"/>
</dbReference>
<accession>A0A562U0N5</accession>
<reference evidence="3 4" key="1">
    <citation type="submission" date="2019-07" db="EMBL/GenBank/DDBJ databases">
        <title>Genomic Encyclopedia of Archaeal and Bacterial Type Strains, Phase II (KMG-II): from individual species to whole genera.</title>
        <authorList>
            <person name="Goeker M."/>
        </authorList>
    </citation>
    <scope>NUCLEOTIDE SEQUENCE [LARGE SCALE GENOMIC DNA]</scope>
    <source>
        <strain evidence="3 4">ATCC BAA-1854</strain>
    </source>
</reference>
<keyword evidence="4" id="KW-1185">Reference proteome</keyword>
<dbReference type="GO" id="GO:0008270">
    <property type="term" value="F:zinc ion binding"/>
    <property type="evidence" value="ECO:0007669"/>
    <property type="project" value="TreeGrafter"/>
</dbReference>